<organism evidence="2 3">
    <name type="scientific">Hydrogenophaga taeniospiralis CCUG 15921</name>
    <dbReference type="NCBI Taxonomy" id="1281780"/>
    <lineage>
        <taxon>Bacteria</taxon>
        <taxon>Pseudomonadati</taxon>
        <taxon>Pseudomonadota</taxon>
        <taxon>Betaproteobacteria</taxon>
        <taxon>Burkholderiales</taxon>
        <taxon>Comamonadaceae</taxon>
        <taxon>Hydrogenophaga</taxon>
    </lineage>
</organism>
<dbReference type="CDD" id="cd05483">
    <property type="entry name" value="retropepsin_like_bacteria"/>
    <property type="match status" value="1"/>
</dbReference>
<dbReference type="Pfam" id="PF13975">
    <property type="entry name" value="gag-asp_proteas"/>
    <property type="match status" value="1"/>
</dbReference>
<sequence>MDPQPPEPGRLVARTTRRGALAIAAFWLVLMGLLYLVFDQVEQRQQARYMAHEGGAGELVIPRGPDGHFRVAGRVNGQPVEFLVDTGASTVTVSEAFARMAGLDGGQSVTFQTANGELQGRMLRRVPVQAGHLGLAATQVAVGLVGLESGEALLGQSFLSRFDIHIRQGEMRLSPR</sequence>
<dbReference type="InterPro" id="IPR011969">
    <property type="entry name" value="Clan_AA_Asp_peptidase_C"/>
</dbReference>
<dbReference type="AlphaFoldDB" id="A0A9X4NTA0"/>
<gene>
    <name evidence="2" type="ORF">H010_19662</name>
</gene>
<proteinExistence type="predicted"/>
<keyword evidence="2" id="KW-0378">Hydrolase</keyword>
<dbReference type="EMBL" id="AOGK01000021">
    <property type="protein sequence ID" value="MDG5977483.1"/>
    <property type="molecule type" value="Genomic_DNA"/>
</dbReference>
<dbReference type="GO" id="GO:0004190">
    <property type="term" value="F:aspartic-type endopeptidase activity"/>
    <property type="evidence" value="ECO:0007669"/>
    <property type="project" value="InterPro"/>
</dbReference>
<evidence type="ECO:0000313" key="3">
    <source>
        <dbReference type="Proteomes" id="UP001152876"/>
    </source>
</evidence>
<reference evidence="2" key="1">
    <citation type="submission" date="2013-01" db="EMBL/GenBank/DDBJ databases">
        <title>Genome draft of Hydrogenophaga taeniospiralis 2K1.</title>
        <authorList>
            <person name="Gomila M."/>
            <person name="Lalucat J."/>
        </authorList>
    </citation>
    <scope>NUCLEOTIDE SEQUENCE</scope>
    <source>
        <strain evidence="2">CCUG 15921</strain>
    </source>
</reference>
<keyword evidence="2" id="KW-0645">Protease</keyword>
<keyword evidence="1" id="KW-1133">Transmembrane helix</keyword>
<comment type="caution">
    <text evidence="2">The sequence shown here is derived from an EMBL/GenBank/DDBJ whole genome shotgun (WGS) entry which is preliminary data.</text>
</comment>
<dbReference type="GO" id="GO:0006508">
    <property type="term" value="P:proteolysis"/>
    <property type="evidence" value="ECO:0007669"/>
    <property type="project" value="UniProtKB-KW"/>
</dbReference>
<protein>
    <submittedName>
        <fullName evidence="2">Aspartyl protease</fullName>
    </submittedName>
</protein>
<dbReference type="NCBIfam" id="TIGR02281">
    <property type="entry name" value="clan_AA_DTGA"/>
    <property type="match status" value="1"/>
</dbReference>
<dbReference type="OrthoDB" id="185963at2"/>
<dbReference type="InterPro" id="IPR001969">
    <property type="entry name" value="Aspartic_peptidase_AS"/>
</dbReference>
<name>A0A9X4NTA0_9BURK</name>
<feature type="transmembrane region" description="Helical" evidence="1">
    <location>
        <begin position="20"/>
        <end position="38"/>
    </location>
</feature>
<dbReference type="SUPFAM" id="SSF50630">
    <property type="entry name" value="Acid proteases"/>
    <property type="match status" value="1"/>
</dbReference>
<evidence type="ECO:0000313" key="2">
    <source>
        <dbReference type="EMBL" id="MDG5977483.1"/>
    </source>
</evidence>
<keyword evidence="1" id="KW-0812">Transmembrane</keyword>
<dbReference type="PROSITE" id="PS00141">
    <property type="entry name" value="ASP_PROTEASE"/>
    <property type="match status" value="1"/>
</dbReference>
<keyword evidence="1" id="KW-0472">Membrane</keyword>
<accession>A0A9X4NTA0</accession>
<dbReference type="RefSeq" id="WP_084236195.1">
    <property type="nucleotide sequence ID" value="NZ_AOGK01000021.1"/>
</dbReference>
<keyword evidence="3" id="KW-1185">Reference proteome</keyword>
<dbReference type="Gene3D" id="2.40.70.10">
    <property type="entry name" value="Acid Proteases"/>
    <property type="match status" value="1"/>
</dbReference>
<dbReference type="Proteomes" id="UP001152876">
    <property type="component" value="Unassembled WGS sequence"/>
</dbReference>
<evidence type="ECO:0000256" key="1">
    <source>
        <dbReference type="SAM" id="Phobius"/>
    </source>
</evidence>
<dbReference type="InterPro" id="IPR021109">
    <property type="entry name" value="Peptidase_aspartic_dom_sf"/>
</dbReference>
<dbReference type="InterPro" id="IPR034122">
    <property type="entry name" value="Retropepsin-like_bacterial"/>
</dbReference>